<organism evidence="1 2">
    <name type="scientific">Archangium violaceum Cb vi76</name>
    <dbReference type="NCBI Taxonomy" id="1406225"/>
    <lineage>
        <taxon>Bacteria</taxon>
        <taxon>Pseudomonadati</taxon>
        <taxon>Myxococcota</taxon>
        <taxon>Myxococcia</taxon>
        <taxon>Myxococcales</taxon>
        <taxon>Cystobacterineae</taxon>
        <taxon>Archangiaceae</taxon>
        <taxon>Archangium</taxon>
    </lineage>
</organism>
<evidence type="ECO:0000313" key="1">
    <source>
        <dbReference type="EMBL" id="KFA94757.1"/>
    </source>
</evidence>
<dbReference type="Proteomes" id="UP000028547">
    <property type="component" value="Unassembled WGS sequence"/>
</dbReference>
<comment type="caution">
    <text evidence="1">The sequence shown here is derived from an EMBL/GenBank/DDBJ whole genome shotgun (WGS) entry which is preliminary data.</text>
</comment>
<name>A0A084T222_9BACT</name>
<reference evidence="1 2" key="1">
    <citation type="submission" date="2014-07" db="EMBL/GenBank/DDBJ databases">
        <title>Draft Genome Sequence of Gephyronic Acid Producer, Cystobacter violaceus Strain Cb vi76.</title>
        <authorList>
            <person name="Stevens D.C."/>
            <person name="Young J."/>
            <person name="Carmichael R."/>
            <person name="Tan J."/>
            <person name="Taylor R.E."/>
        </authorList>
    </citation>
    <scope>NUCLEOTIDE SEQUENCE [LARGE SCALE GENOMIC DNA]</scope>
    <source>
        <strain evidence="1 2">Cb vi76</strain>
    </source>
</reference>
<accession>A0A084T222</accession>
<proteinExistence type="predicted"/>
<dbReference type="RefSeq" id="WP_043388644.1">
    <property type="nucleotide sequence ID" value="NZ_JPMI01000004.1"/>
</dbReference>
<evidence type="ECO:0000313" key="2">
    <source>
        <dbReference type="Proteomes" id="UP000028547"/>
    </source>
</evidence>
<protein>
    <submittedName>
        <fullName evidence="1">Uncharacterized protein</fullName>
    </submittedName>
</protein>
<dbReference type="AlphaFoldDB" id="A0A084T222"/>
<gene>
    <name evidence="1" type="ORF">Q664_00865</name>
</gene>
<dbReference type="EMBL" id="JPMI01000004">
    <property type="protein sequence ID" value="KFA94757.1"/>
    <property type="molecule type" value="Genomic_DNA"/>
</dbReference>
<sequence length="63" mass="7343">MTIRTFSSREVYRNQWMTVREDSIQRQDGSTGLYGVVLKPDFKDSATLSAYCLLRMQRRIPGL</sequence>